<dbReference type="RefSeq" id="WP_090502445.1">
    <property type="nucleotide sequence ID" value="NZ_FNCH01000016.1"/>
</dbReference>
<protein>
    <submittedName>
        <fullName evidence="1">Uncharacterized protein</fullName>
    </submittedName>
</protein>
<dbReference type="STRING" id="405671.SAMN05421827_116109"/>
<dbReference type="AlphaFoldDB" id="A0A1G7ZP54"/>
<sequence>MESFSLKEKYISIIYKKIRRQIPSTNEIASWSPERRPDGEVRLIFSVISRYIHTDRIGAEIVTYLVNPKTNEPGILLKMVKSGINYTIDEFKPFILKSFGSIGFSVGAEIGVKMEWAKYLNKLNNRPDKLLRTVSYIRKGTAISKIAKFSGKVMKKSGIALDLLGTAFIYYDILSAGSPSIIDEDKIIQSTIDEISKLCQKSRPYNL</sequence>
<evidence type="ECO:0000313" key="1">
    <source>
        <dbReference type="EMBL" id="SDH09880.1"/>
    </source>
</evidence>
<accession>A0A1G7ZP54</accession>
<gene>
    <name evidence="1" type="ORF">SAMN05421827_116109</name>
</gene>
<organism evidence="1 2">
    <name type="scientific">Pedobacter terrae</name>
    <dbReference type="NCBI Taxonomy" id="405671"/>
    <lineage>
        <taxon>Bacteria</taxon>
        <taxon>Pseudomonadati</taxon>
        <taxon>Bacteroidota</taxon>
        <taxon>Sphingobacteriia</taxon>
        <taxon>Sphingobacteriales</taxon>
        <taxon>Sphingobacteriaceae</taxon>
        <taxon>Pedobacter</taxon>
    </lineage>
</organism>
<reference evidence="2" key="1">
    <citation type="submission" date="2016-10" db="EMBL/GenBank/DDBJ databases">
        <authorList>
            <person name="Varghese N."/>
            <person name="Submissions S."/>
        </authorList>
    </citation>
    <scope>NUCLEOTIDE SEQUENCE [LARGE SCALE GENOMIC DNA]</scope>
    <source>
        <strain evidence="2">DSM 17933</strain>
    </source>
</reference>
<keyword evidence="2" id="KW-1185">Reference proteome</keyword>
<evidence type="ECO:0000313" key="2">
    <source>
        <dbReference type="Proteomes" id="UP000199643"/>
    </source>
</evidence>
<name>A0A1G7ZP54_9SPHI</name>
<dbReference type="OrthoDB" id="768757at2"/>
<proteinExistence type="predicted"/>
<dbReference type="Proteomes" id="UP000199643">
    <property type="component" value="Unassembled WGS sequence"/>
</dbReference>
<dbReference type="EMBL" id="FNCH01000016">
    <property type="protein sequence ID" value="SDH09880.1"/>
    <property type="molecule type" value="Genomic_DNA"/>
</dbReference>